<evidence type="ECO:0000259" key="5">
    <source>
        <dbReference type="SMART" id="SM00704"/>
    </source>
</evidence>
<evidence type="ECO:0000256" key="2">
    <source>
        <dbReference type="ARBA" id="ARBA00022723"/>
    </source>
</evidence>
<protein>
    <submittedName>
        <fullName evidence="6">CDGSH iron-sulfur domain-containing protein</fullName>
    </submittedName>
</protein>
<sequence length="217" mass="22907">MSIETVVGREATIHFDASKCIHSRNCVLSHPDVFVPNVQGEWIHPDAQPVEELMHLGKSCPSGAIRVVRNAAGAGVGANSDGAPLVNTVRVRENGPLAIEAELQIRGTPQTSPRATLCRCGQSKNKPFCDGAHAVAGFVASGEPVTVQFEALAVRNGTLNVQPLPNGPLMVKGNLEVVSGTGRTCNKVSETYLCRCGHSKNKPYCDGSHNSAGFIAE</sequence>
<evidence type="ECO:0000256" key="3">
    <source>
        <dbReference type="ARBA" id="ARBA00023004"/>
    </source>
</evidence>
<dbReference type="EMBL" id="JACOFV010000015">
    <property type="protein sequence ID" value="MBC3863490.1"/>
    <property type="molecule type" value="Genomic_DNA"/>
</dbReference>
<dbReference type="SMART" id="SM00704">
    <property type="entry name" value="ZnF_CDGSH"/>
    <property type="match status" value="2"/>
</dbReference>
<dbReference type="Proteomes" id="UP000634011">
    <property type="component" value="Unassembled WGS sequence"/>
</dbReference>
<evidence type="ECO:0000256" key="1">
    <source>
        <dbReference type="ARBA" id="ARBA00022714"/>
    </source>
</evidence>
<gene>
    <name evidence="6" type="ORF">H8K32_15400</name>
</gene>
<dbReference type="SUPFAM" id="SSF54862">
    <property type="entry name" value="4Fe-4S ferredoxins"/>
    <property type="match status" value="1"/>
</dbReference>
<proteinExistence type="predicted"/>
<dbReference type="InterPro" id="IPR018967">
    <property type="entry name" value="FeS-contain_CDGSH-typ"/>
</dbReference>
<evidence type="ECO:0000256" key="4">
    <source>
        <dbReference type="ARBA" id="ARBA00023014"/>
    </source>
</evidence>
<feature type="domain" description="Iron-binding zinc finger CDGSH type" evidence="5">
    <location>
        <begin position="94"/>
        <end position="139"/>
    </location>
</feature>
<dbReference type="AlphaFoldDB" id="A0A923KLW8"/>
<comment type="caution">
    <text evidence="6">The sequence shown here is derived from an EMBL/GenBank/DDBJ whole genome shotgun (WGS) entry which is preliminary data.</text>
</comment>
<name>A0A923KLW8_9BURK</name>
<keyword evidence="2" id="KW-0479">Metal-binding</keyword>
<keyword evidence="7" id="KW-1185">Reference proteome</keyword>
<dbReference type="GO" id="GO:0051537">
    <property type="term" value="F:2 iron, 2 sulfur cluster binding"/>
    <property type="evidence" value="ECO:0007669"/>
    <property type="project" value="UniProtKB-KW"/>
</dbReference>
<dbReference type="GO" id="GO:0005737">
    <property type="term" value="C:cytoplasm"/>
    <property type="evidence" value="ECO:0007669"/>
    <property type="project" value="UniProtKB-ARBA"/>
</dbReference>
<evidence type="ECO:0000313" key="6">
    <source>
        <dbReference type="EMBL" id="MBC3863490.1"/>
    </source>
</evidence>
<dbReference type="Gene3D" id="3.30.70.20">
    <property type="match status" value="1"/>
</dbReference>
<keyword evidence="1" id="KW-0001">2Fe-2S</keyword>
<organism evidence="6 7">
    <name type="scientific">Undibacterium jejuense</name>
    <dbReference type="NCBI Taxonomy" id="1344949"/>
    <lineage>
        <taxon>Bacteria</taxon>
        <taxon>Pseudomonadati</taxon>
        <taxon>Pseudomonadota</taxon>
        <taxon>Betaproteobacteria</taxon>
        <taxon>Burkholderiales</taxon>
        <taxon>Oxalobacteraceae</taxon>
        <taxon>Undibacterium</taxon>
    </lineage>
</organism>
<dbReference type="GO" id="GO:0046872">
    <property type="term" value="F:metal ion binding"/>
    <property type="evidence" value="ECO:0007669"/>
    <property type="project" value="UniProtKB-KW"/>
</dbReference>
<dbReference type="Pfam" id="PF09360">
    <property type="entry name" value="zf-CDGSH"/>
    <property type="match status" value="2"/>
</dbReference>
<evidence type="ECO:0000313" key="7">
    <source>
        <dbReference type="Proteomes" id="UP000634011"/>
    </source>
</evidence>
<dbReference type="PANTHER" id="PTHR46491:SF3">
    <property type="entry name" value="CDGSH IRON-SULFUR DOMAIN-CONTAINING PROTEIN 3, MITOCHONDRIAL"/>
    <property type="match status" value="1"/>
</dbReference>
<dbReference type="InterPro" id="IPR052950">
    <property type="entry name" value="CISD"/>
</dbReference>
<keyword evidence="3" id="KW-0408">Iron</keyword>
<dbReference type="PANTHER" id="PTHR46491">
    <property type="entry name" value="CDGSH IRON SULFUR DOMAIN PROTEIN HOMOLOG"/>
    <property type="match status" value="1"/>
</dbReference>
<dbReference type="RefSeq" id="WP_186913438.1">
    <property type="nucleotide sequence ID" value="NZ_JACOFV010000015.1"/>
</dbReference>
<dbReference type="InterPro" id="IPR042216">
    <property type="entry name" value="MitoNEET_CISD"/>
</dbReference>
<feature type="domain" description="Iron-binding zinc finger CDGSH type" evidence="5">
    <location>
        <begin position="176"/>
        <end position="215"/>
    </location>
</feature>
<dbReference type="Pfam" id="PF06902">
    <property type="entry name" value="Fer4_19"/>
    <property type="match status" value="1"/>
</dbReference>
<keyword evidence="4" id="KW-0411">Iron-sulfur</keyword>
<accession>A0A923KLW8</accession>
<dbReference type="InterPro" id="IPR010693">
    <property type="entry name" value="Divergent_4Fe-4S_mono-cluster"/>
</dbReference>
<reference evidence="6" key="1">
    <citation type="submission" date="2020-08" db="EMBL/GenBank/DDBJ databases">
        <title>Novel species isolated from subtropical streams in China.</title>
        <authorList>
            <person name="Lu H."/>
        </authorList>
    </citation>
    <scope>NUCLEOTIDE SEQUENCE</scope>
    <source>
        <strain evidence="6">KACC 12607</strain>
    </source>
</reference>
<dbReference type="Gene3D" id="3.40.5.90">
    <property type="entry name" value="CDGSH iron-sulfur domain, mitoNEET-type"/>
    <property type="match status" value="2"/>
</dbReference>